<accession>A0A9P5YZ16</accession>
<dbReference type="EMBL" id="MU155253">
    <property type="protein sequence ID" value="KAF9477703.1"/>
    <property type="molecule type" value="Genomic_DNA"/>
</dbReference>
<gene>
    <name evidence="1" type="ORF">BDN70DRAFT_934023</name>
</gene>
<comment type="caution">
    <text evidence="1">The sequence shown here is derived from an EMBL/GenBank/DDBJ whole genome shotgun (WGS) entry which is preliminary data.</text>
</comment>
<name>A0A9P5YZ16_9AGAR</name>
<organism evidence="1 2">
    <name type="scientific">Pholiota conissans</name>
    <dbReference type="NCBI Taxonomy" id="109636"/>
    <lineage>
        <taxon>Eukaryota</taxon>
        <taxon>Fungi</taxon>
        <taxon>Dikarya</taxon>
        <taxon>Basidiomycota</taxon>
        <taxon>Agaricomycotina</taxon>
        <taxon>Agaricomycetes</taxon>
        <taxon>Agaricomycetidae</taxon>
        <taxon>Agaricales</taxon>
        <taxon>Agaricineae</taxon>
        <taxon>Strophariaceae</taxon>
        <taxon>Pholiota</taxon>
    </lineage>
</organism>
<evidence type="ECO:0000313" key="1">
    <source>
        <dbReference type="EMBL" id="KAF9477703.1"/>
    </source>
</evidence>
<keyword evidence="2" id="KW-1185">Reference proteome</keyword>
<proteinExistence type="predicted"/>
<reference evidence="1" key="1">
    <citation type="submission" date="2020-11" db="EMBL/GenBank/DDBJ databases">
        <authorList>
            <consortium name="DOE Joint Genome Institute"/>
            <person name="Ahrendt S."/>
            <person name="Riley R."/>
            <person name="Andreopoulos W."/>
            <person name="Labutti K."/>
            <person name="Pangilinan J."/>
            <person name="Ruiz-Duenas F.J."/>
            <person name="Barrasa J.M."/>
            <person name="Sanchez-Garcia M."/>
            <person name="Camarero S."/>
            <person name="Miyauchi S."/>
            <person name="Serrano A."/>
            <person name="Linde D."/>
            <person name="Babiker R."/>
            <person name="Drula E."/>
            <person name="Ayuso-Fernandez I."/>
            <person name="Pacheco R."/>
            <person name="Padilla G."/>
            <person name="Ferreira P."/>
            <person name="Barriuso J."/>
            <person name="Kellner H."/>
            <person name="Castanera R."/>
            <person name="Alfaro M."/>
            <person name="Ramirez L."/>
            <person name="Pisabarro A.G."/>
            <person name="Kuo A."/>
            <person name="Tritt A."/>
            <person name="Lipzen A."/>
            <person name="He G."/>
            <person name="Yan M."/>
            <person name="Ng V."/>
            <person name="Cullen D."/>
            <person name="Martin F."/>
            <person name="Rosso M.-N."/>
            <person name="Henrissat B."/>
            <person name="Hibbett D."/>
            <person name="Martinez A.T."/>
            <person name="Grigoriev I.V."/>
        </authorList>
    </citation>
    <scope>NUCLEOTIDE SEQUENCE</scope>
    <source>
        <strain evidence="1">CIRM-BRFM 674</strain>
    </source>
</reference>
<dbReference type="AlphaFoldDB" id="A0A9P5YZ16"/>
<sequence length="116" mass="12443">MSMGLLTSILAIIVLITLLALGFKFSDIFLSQPLGAVYTVSFLANLDARRVLRTIGSETIPADLKPITDIDPIQFKSGKVPTGNLTTISFGISERSVNMDDHTMEIKAGGNANECV</sequence>
<dbReference type="Proteomes" id="UP000807469">
    <property type="component" value="Unassembled WGS sequence"/>
</dbReference>
<evidence type="ECO:0000313" key="2">
    <source>
        <dbReference type="Proteomes" id="UP000807469"/>
    </source>
</evidence>
<protein>
    <submittedName>
        <fullName evidence="1">Uncharacterized protein</fullName>
    </submittedName>
</protein>